<evidence type="ECO:0000313" key="2">
    <source>
        <dbReference type="EMBL" id="CAG4941242.1"/>
    </source>
</evidence>
<dbReference type="OrthoDB" id="6769664at2759"/>
<dbReference type="AlphaFoldDB" id="A0A8S3W4X1"/>
<reference evidence="2" key="1">
    <citation type="submission" date="2021-04" db="EMBL/GenBank/DDBJ databases">
        <authorList>
            <person name="Tunstrom K."/>
        </authorList>
    </citation>
    <scope>NUCLEOTIDE SEQUENCE</scope>
</reference>
<name>A0A8S3W4X1_PARAO</name>
<comment type="caution">
    <text evidence="2">The sequence shown here is derived from an EMBL/GenBank/DDBJ whole genome shotgun (WGS) entry which is preliminary data.</text>
</comment>
<dbReference type="Pfam" id="PF05699">
    <property type="entry name" value="Dimer_Tnp_hAT"/>
    <property type="match status" value="1"/>
</dbReference>
<dbReference type="GO" id="GO:0046983">
    <property type="term" value="F:protein dimerization activity"/>
    <property type="evidence" value="ECO:0007669"/>
    <property type="project" value="InterPro"/>
</dbReference>
<protein>
    <submittedName>
        <fullName evidence="2">(apollo) hypothetical protein</fullName>
    </submittedName>
</protein>
<evidence type="ECO:0000313" key="3">
    <source>
        <dbReference type="Proteomes" id="UP000691718"/>
    </source>
</evidence>
<dbReference type="Proteomes" id="UP000691718">
    <property type="component" value="Unassembled WGS sequence"/>
</dbReference>
<evidence type="ECO:0000259" key="1">
    <source>
        <dbReference type="Pfam" id="PF05699"/>
    </source>
</evidence>
<feature type="domain" description="HAT C-terminal dimerisation" evidence="1">
    <location>
        <begin position="76"/>
        <end position="120"/>
    </location>
</feature>
<proteinExistence type="predicted"/>
<organism evidence="2 3">
    <name type="scientific">Parnassius apollo</name>
    <name type="common">Apollo butterfly</name>
    <name type="synonym">Papilio apollo</name>
    <dbReference type="NCBI Taxonomy" id="110799"/>
    <lineage>
        <taxon>Eukaryota</taxon>
        <taxon>Metazoa</taxon>
        <taxon>Ecdysozoa</taxon>
        <taxon>Arthropoda</taxon>
        <taxon>Hexapoda</taxon>
        <taxon>Insecta</taxon>
        <taxon>Pterygota</taxon>
        <taxon>Neoptera</taxon>
        <taxon>Endopterygota</taxon>
        <taxon>Lepidoptera</taxon>
        <taxon>Glossata</taxon>
        <taxon>Ditrysia</taxon>
        <taxon>Papilionoidea</taxon>
        <taxon>Papilionidae</taxon>
        <taxon>Parnassiinae</taxon>
        <taxon>Parnassini</taxon>
        <taxon>Parnassius</taxon>
        <taxon>Parnassius</taxon>
    </lineage>
</organism>
<dbReference type="EMBL" id="CAJQZP010000160">
    <property type="protein sequence ID" value="CAG4941242.1"/>
    <property type="molecule type" value="Genomic_DNA"/>
</dbReference>
<sequence>MNLANQKNTHICSRLETENMPSTSNDIQAAGSSQCLEDFLNYSYIEKHVHNISTLVRRSDPTGEITNTLKASFKIFLEEPLLKSSESVLKFWEEKQLIYPQLYQLARVALSVPATQVSVE</sequence>
<accession>A0A8S3W4X1</accession>
<dbReference type="InterPro" id="IPR008906">
    <property type="entry name" value="HATC_C_dom"/>
</dbReference>
<keyword evidence="3" id="KW-1185">Reference proteome</keyword>
<gene>
    <name evidence="2" type="ORF">PAPOLLO_LOCUS2140</name>
</gene>